<dbReference type="PANTHER" id="PTHR32089:SF119">
    <property type="entry name" value="METHYL-ACCEPTING CHEMOTAXIS PROTEIN CTPL"/>
    <property type="match status" value="1"/>
</dbReference>
<dbReference type="CDD" id="cd06225">
    <property type="entry name" value="HAMP"/>
    <property type="match status" value="1"/>
</dbReference>
<organism evidence="13 14">
    <name type="scientific">Shewanella septentrionalis</name>
    <dbReference type="NCBI Taxonomy" id="2952223"/>
    <lineage>
        <taxon>Bacteria</taxon>
        <taxon>Pseudomonadati</taxon>
        <taxon>Pseudomonadota</taxon>
        <taxon>Gammaproteobacteria</taxon>
        <taxon>Alteromonadales</taxon>
        <taxon>Shewanellaceae</taxon>
        <taxon>Shewanella</taxon>
    </lineage>
</organism>
<dbReference type="SMART" id="SM00304">
    <property type="entry name" value="HAMP"/>
    <property type="match status" value="1"/>
</dbReference>
<comment type="caution">
    <text evidence="13">The sequence shown here is derived from an EMBL/GenBank/DDBJ whole genome shotgun (WGS) entry which is preliminary data.</text>
</comment>
<dbReference type="InterPro" id="IPR004089">
    <property type="entry name" value="MCPsignal_dom"/>
</dbReference>
<dbReference type="Gene3D" id="1.10.287.950">
    <property type="entry name" value="Methyl-accepting chemotaxis protein"/>
    <property type="match status" value="1"/>
</dbReference>
<evidence type="ECO:0000256" key="3">
    <source>
        <dbReference type="ARBA" id="ARBA00022692"/>
    </source>
</evidence>
<comment type="similarity">
    <text evidence="7">Belongs to the methyl-accepting chemotaxis (MCP) protein family.</text>
</comment>
<dbReference type="Pfam" id="PF00015">
    <property type="entry name" value="MCPsignal"/>
    <property type="match status" value="1"/>
</dbReference>
<keyword evidence="4 9" id="KW-1133">Transmembrane helix</keyword>
<evidence type="ECO:0000256" key="9">
    <source>
        <dbReference type="SAM" id="Phobius"/>
    </source>
</evidence>
<dbReference type="CDD" id="cd11386">
    <property type="entry name" value="MCP_signal"/>
    <property type="match status" value="1"/>
</dbReference>
<dbReference type="PROSITE" id="PS50111">
    <property type="entry name" value="CHEMOTAXIS_TRANSDUC_2"/>
    <property type="match status" value="1"/>
</dbReference>
<evidence type="ECO:0000259" key="12">
    <source>
        <dbReference type="PROSITE" id="PS50885"/>
    </source>
</evidence>
<evidence type="ECO:0000313" key="14">
    <source>
        <dbReference type="Proteomes" id="UP001155604"/>
    </source>
</evidence>
<keyword evidence="2" id="KW-1003">Cell membrane</keyword>
<dbReference type="GO" id="GO:0006935">
    <property type="term" value="P:chemotaxis"/>
    <property type="evidence" value="ECO:0007669"/>
    <property type="project" value="UniProtKB-ARBA"/>
</dbReference>
<sequence length="495" mass="53551">MIHSILFRLVCTTLGAMVLVLLCFGVYDYSTQSRQLRDKLNAEISLAKERIGLSLPNAMWNFQDKLAQKLVNAEVTSENIAKLVIQDTNGKTFVETQGPATANTIEGELFFDDNGSTTKVGSLKLYIDESHIDQALLDLALASVLKVLLLAVFLGTVLTLIFNKLVVKPLFEVADKMTTIAQGEGDLTQQLVVRRNDEIGQLAASFNQFEHKIAELIRAVKLSIDDSYNVAQNISNLSSEGFNYLTNQQAETDQIAIAITEMASSAVEIENNAKRSLESAENAKLDSHIVQQAFDNSISAIENLVEQLDEASGVIGSLEESVQGIASLLDVIQSIAEQTNLLALNAAIEAARAGEQGRGFAVVADEVRSLASRTQASTAQIHATITLLQQGSMSAVKVMAISKDKSHESMQAANSASASIQRIAEAITAITQMSSHISAAITEQSMVAEDISKNINEVVSSGQNSMSKIENVQMNSHDMKELSIQLKNNVSIFKT</sequence>
<evidence type="ECO:0000259" key="10">
    <source>
        <dbReference type="PROSITE" id="PS50111"/>
    </source>
</evidence>
<dbReference type="InterPro" id="IPR003660">
    <property type="entry name" value="HAMP_dom"/>
</dbReference>
<dbReference type="EMBL" id="JAMTCC010000002">
    <property type="protein sequence ID" value="MCT7943990.1"/>
    <property type="molecule type" value="Genomic_DNA"/>
</dbReference>
<evidence type="ECO:0000256" key="8">
    <source>
        <dbReference type="PROSITE-ProRule" id="PRU00284"/>
    </source>
</evidence>
<keyword evidence="6 8" id="KW-0807">Transducer</keyword>
<keyword evidence="5 9" id="KW-0472">Membrane</keyword>
<dbReference type="PROSITE" id="PS50885">
    <property type="entry name" value="HAMP"/>
    <property type="match status" value="1"/>
</dbReference>
<dbReference type="SUPFAM" id="SSF58104">
    <property type="entry name" value="Methyl-accepting chemotaxis protein (MCP) signaling domain"/>
    <property type="match status" value="1"/>
</dbReference>
<dbReference type="RefSeq" id="WP_261271535.1">
    <property type="nucleotide sequence ID" value="NZ_JAMTCC010000002.1"/>
</dbReference>
<evidence type="ECO:0000313" key="13">
    <source>
        <dbReference type="EMBL" id="MCT7943990.1"/>
    </source>
</evidence>
<keyword evidence="2" id="KW-0997">Cell inner membrane</keyword>
<dbReference type="GO" id="GO:0007165">
    <property type="term" value="P:signal transduction"/>
    <property type="evidence" value="ECO:0007669"/>
    <property type="project" value="UniProtKB-KW"/>
</dbReference>
<dbReference type="InterPro" id="IPR000727">
    <property type="entry name" value="T_SNARE_dom"/>
</dbReference>
<gene>
    <name evidence="13" type="ORF">NE536_01180</name>
</gene>
<reference evidence="13" key="1">
    <citation type="journal article" date="2023" name="Int. J. Syst. Evol. Microbiol.">
        <title>&lt;i&gt;Shewanella septentrionalis&lt;/i&gt; sp. nov. and &lt;i&gt;Shewanella holmiensis&lt;/i&gt; sp. nov., isolated from Baltic Sea water and sediments.</title>
        <authorList>
            <person name="Martin-Rodriguez A.J."/>
            <person name="Thorell K."/>
            <person name="Joffre E."/>
            <person name="Jensie-Markopoulos S."/>
            <person name="Moore E.R.B."/>
            <person name="Sjoling A."/>
        </authorList>
    </citation>
    <scope>NUCLEOTIDE SEQUENCE</scope>
    <source>
        <strain evidence="13">SP1W3</strain>
    </source>
</reference>
<dbReference type="PANTHER" id="PTHR32089">
    <property type="entry name" value="METHYL-ACCEPTING CHEMOTAXIS PROTEIN MCPB"/>
    <property type="match status" value="1"/>
</dbReference>
<dbReference type="SMART" id="SM00283">
    <property type="entry name" value="MA"/>
    <property type="match status" value="1"/>
</dbReference>
<dbReference type="GO" id="GO:0005886">
    <property type="term" value="C:plasma membrane"/>
    <property type="evidence" value="ECO:0007669"/>
    <property type="project" value="UniProtKB-SubCell"/>
</dbReference>
<feature type="domain" description="HAMP" evidence="12">
    <location>
        <begin position="164"/>
        <end position="218"/>
    </location>
</feature>
<dbReference type="AlphaFoldDB" id="A0A9X2WRF0"/>
<feature type="transmembrane region" description="Helical" evidence="9">
    <location>
        <begin position="139"/>
        <end position="162"/>
    </location>
</feature>
<evidence type="ECO:0000256" key="5">
    <source>
        <dbReference type="ARBA" id="ARBA00023136"/>
    </source>
</evidence>
<dbReference type="Pfam" id="PF00672">
    <property type="entry name" value="HAMP"/>
    <property type="match status" value="1"/>
</dbReference>
<keyword evidence="14" id="KW-1185">Reference proteome</keyword>
<accession>A0A9X2WRF0</accession>
<name>A0A9X2WRF0_9GAMM</name>
<feature type="domain" description="Methyl-accepting transducer" evidence="10">
    <location>
        <begin position="223"/>
        <end position="459"/>
    </location>
</feature>
<evidence type="ECO:0000256" key="4">
    <source>
        <dbReference type="ARBA" id="ARBA00022989"/>
    </source>
</evidence>
<evidence type="ECO:0000256" key="2">
    <source>
        <dbReference type="ARBA" id="ARBA00022519"/>
    </source>
</evidence>
<comment type="subcellular location">
    <subcellularLocation>
        <location evidence="1">Cell inner membrane</location>
        <topology evidence="1">Multi-pass membrane protein</topology>
    </subcellularLocation>
</comment>
<dbReference type="Gene3D" id="6.10.340.10">
    <property type="match status" value="1"/>
</dbReference>
<feature type="transmembrane region" description="Helical" evidence="9">
    <location>
        <begin position="6"/>
        <end position="27"/>
    </location>
</feature>
<evidence type="ECO:0000256" key="1">
    <source>
        <dbReference type="ARBA" id="ARBA00004429"/>
    </source>
</evidence>
<proteinExistence type="inferred from homology"/>
<feature type="domain" description="T-SNARE coiled-coil homology" evidence="11">
    <location>
        <begin position="410"/>
        <end position="472"/>
    </location>
</feature>
<dbReference type="PROSITE" id="PS50192">
    <property type="entry name" value="T_SNARE"/>
    <property type="match status" value="1"/>
</dbReference>
<evidence type="ECO:0000256" key="6">
    <source>
        <dbReference type="ARBA" id="ARBA00023224"/>
    </source>
</evidence>
<evidence type="ECO:0000256" key="7">
    <source>
        <dbReference type="ARBA" id="ARBA00029447"/>
    </source>
</evidence>
<dbReference type="FunFam" id="1.10.287.950:FF:000001">
    <property type="entry name" value="Methyl-accepting chemotaxis sensory transducer"/>
    <property type="match status" value="1"/>
</dbReference>
<dbReference type="Proteomes" id="UP001155604">
    <property type="component" value="Unassembled WGS sequence"/>
</dbReference>
<protein>
    <submittedName>
        <fullName evidence="13">Methyl-accepting chemotaxis protein</fullName>
    </submittedName>
</protein>
<evidence type="ECO:0000259" key="11">
    <source>
        <dbReference type="PROSITE" id="PS50192"/>
    </source>
</evidence>
<keyword evidence="3 9" id="KW-0812">Transmembrane</keyword>